<keyword evidence="1" id="KW-0472">Membrane</keyword>
<evidence type="ECO:0000256" key="1">
    <source>
        <dbReference type="SAM" id="Phobius"/>
    </source>
</evidence>
<dbReference type="Pfam" id="PF10104">
    <property type="entry name" value="Brr6_like_C_C"/>
    <property type="match status" value="1"/>
</dbReference>
<dbReference type="Proteomes" id="UP000750334">
    <property type="component" value="Unassembled WGS sequence"/>
</dbReference>
<dbReference type="SMART" id="SM01042">
    <property type="entry name" value="Brr6_like_C_C"/>
    <property type="match status" value="1"/>
</dbReference>
<comment type="caution">
    <text evidence="3">The sequence shown here is derived from an EMBL/GenBank/DDBJ whole genome shotgun (WGS) entry which is preliminary data.</text>
</comment>
<keyword evidence="1" id="KW-0812">Transmembrane</keyword>
<dbReference type="EMBL" id="PUHR01000178">
    <property type="protein sequence ID" value="KAG0660316.1"/>
    <property type="molecule type" value="Genomic_DNA"/>
</dbReference>
<gene>
    <name evidence="3" type="ORF">C6P45_001612</name>
</gene>
<dbReference type="PANTHER" id="PTHR28136">
    <property type="entry name" value="NUCLEUS EXPORT PROTEIN BRR6"/>
    <property type="match status" value="1"/>
</dbReference>
<dbReference type="OrthoDB" id="4068387at2759"/>
<reference evidence="3 4" key="1">
    <citation type="submission" date="2020-11" db="EMBL/GenBank/DDBJ databases">
        <title>Kefir isolates.</title>
        <authorList>
            <person name="Marcisauskas S."/>
            <person name="Kim Y."/>
            <person name="Blasche S."/>
        </authorList>
    </citation>
    <scope>NUCLEOTIDE SEQUENCE [LARGE SCALE GENOMIC DNA]</scope>
    <source>
        <strain evidence="3 4">OG2</strain>
    </source>
</reference>
<evidence type="ECO:0000259" key="2">
    <source>
        <dbReference type="SMART" id="SM01042"/>
    </source>
</evidence>
<evidence type="ECO:0000313" key="3">
    <source>
        <dbReference type="EMBL" id="KAG0660316.1"/>
    </source>
</evidence>
<accession>A0A9P7B529</accession>
<evidence type="ECO:0000313" key="4">
    <source>
        <dbReference type="Proteomes" id="UP000750334"/>
    </source>
</evidence>
<dbReference type="GO" id="GO:0031965">
    <property type="term" value="C:nuclear membrane"/>
    <property type="evidence" value="ECO:0007669"/>
    <property type="project" value="InterPro"/>
</dbReference>
<sequence>MTNESNDKVKEKQHYRDDFVAYRSIFREPSIIAAYVQLLINILIASIVFCIVVHLFCMIRNDVQKKINQIIRIEVNKVKICEKNYIMNRCDPEVRVPALEEVCSEWFECINEGEIVTKNNFYTLRSAKLWTQTIAEIINTFVEEIKIKSFLIVLILSSIVVLNVIFSRLITSLKQE</sequence>
<dbReference type="InterPro" id="IPR018767">
    <property type="entry name" value="Brl1/Brr6_dom"/>
</dbReference>
<dbReference type="AlphaFoldDB" id="A0A9P7B529"/>
<feature type="transmembrane region" description="Helical" evidence="1">
    <location>
        <begin position="32"/>
        <end position="57"/>
    </location>
</feature>
<feature type="domain" description="Brl1/Brr6" evidence="2">
    <location>
        <begin position="32"/>
        <end position="170"/>
    </location>
</feature>
<proteinExistence type="predicted"/>
<name>A0A9P7B529_MAUEX</name>
<protein>
    <recommendedName>
        <fullName evidence="2">Brl1/Brr6 domain-containing protein</fullName>
    </recommendedName>
</protein>
<keyword evidence="1" id="KW-1133">Transmembrane helix</keyword>
<dbReference type="GO" id="GO:0006998">
    <property type="term" value="P:nuclear envelope organization"/>
    <property type="evidence" value="ECO:0007669"/>
    <property type="project" value="InterPro"/>
</dbReference>
<dbReference type="InterPro" id="IPR040202">
    <property type="entry name" value="Brl1/Brr6"/>
</dbReference>
<keyword evidence="4" id="KW-1185">Reference proteome</keyword>
<feature type="transmembrane region" description="Helical" evidence="1">
    <location>
        <begin position="150"/>
        <end position="170"/>
    </location>
</feature>
<dbReference type="PANTHER" id="PTHR28136:SF5">
    <property type="entry name" value="NUCLEUS EXPORT PROTEIN BRR6"/>
    <property type="match status" value="1"/>
</dbReference>
<dbReference type="GO" id="GO:0055088">
    <property type="term" value="P:lipid homeostasis"/>
    <property type="evidence" value="ECO:0007669"/>
    <property type="project" value="InterPro"/>
</dbReference>
<organism evidence="3 4">
    <name type="scientific">Maudiozyma exigua</name>
    <name type="common">Yeast</name>
    <name type="synonym">Kazachstania exigua</name>
    <dbReference type="NCBI Taxonomy" id="34358"/>
    <lineage>
        <taxon>Eukaryota</taxon>
        <taxon>Fungi</taxon>
        <taxon>Dikarya</taxon>
        <taxon>Ascomycota</taxon>
        <taxon>Saccharomycotina</taxon>
        <taxon>Saccharomycetes</taxon>
        <taxon>Saccharomycetales</taxon>
        <taxon>Saccharomycetaceae</taxon>
        <taxon>Maudiozyma</taxon>
    </lineage>
</organism>